<dbReference type="AlphaFoldDB" id="A0AAW1USA0"/>
<dbReference type="PROSITE" id="PS51450">
    <property type="entry name" value="LRR"/>
    <property type="match status" value="5"/>
</dbReference>
<evidence type="ECO:0000256" key="6">
    <source>
        <dbReference type="ARBA" id="ARBA00022737"/>
    </source>
</evidence>
<dbReference type="FunFam" id="3.80.10.10:FF:000727">
    <property type="entry name" value="Toll-like protein"/>
    <property type="match status" value="1"/>
</dbReference>
<protein>
    <recommendedName>
        <fullName evidence="12">TIR domain-containing protein</fullName>
    </recommendedName>
</protein>
<dbReference type="InterPro" id="IPR032675">
    <property type="entry name" value="LRR_dom_sf"/>
</dbReference>
<comment type="similarity">
    <text evidence="2">Belongs to the Toll-like receptor family.</text>
</comment>
<evidence type="ECO:0000256" key="3">
    <source>
        <dbReference type="ARBA" id="ARBA00022614"/>
    </source>
</evidence>
<dbReference type="SMART" id="SM00369">
    <property type="entry name" value="LRR_TYP"/>
    <property type="match status" value="10"/>
</dbReference>
<dbReference type="GO" id="GO:0005886">
    <property type="term" value="C:plasma membrane"/>
    <property type="evidence" value="ECO:0007669"/>
    <property type="project" value="TreeGrafter"/>
</dbReference>
<organism evidence="13 14">
    <name type="scientific">Henosepilachna vigintioctopunctata</name>
    <dbReference type="NCBI Taxonomy" id="420089"/>
    <lineage>
        <taxon>Eukaryota</taxon>
        <taxon>Metazoa</taxon>
        <taxon>Ecdysozoa</taxon>
        <taxon>Arthropoda</taxon>
        <taxon>Hexapoda</taxon>
        <taxon>Insecta</taxon>
        <taxon>Pterygota</taxon>
        <taxon>Neoptera</taxon>
        <taxon>Endopterygota</taxon>
        <taxon>Coleoptera</taxon>
        <taxon>Polyphaga</taxon>
        <taxon>Cucujiformia</taxon>
        <taxon>Coccinelloidea</taxon>
        <taxon>Coccinellidae</taxon>
        <taxon>Epilachninae</taxon>
        <taxon>Epilachnini</taxon>
        <taxon>Henosepilachna</taxon>
    </lineage>
</organism>
<evidence type="ECO:0000256" key="10">
    <source>
        <dbReference type="ARBA" id="ARBA00023180"/>
    </source>
</evidence>
<keyword evidence="3" id="KW-0433">Leucine-rich repeat</keyword>
<dbReference type="GO" id="GO:0007165">
    <property type="term" value="P:signal transduction"/>
    <property type="evidence" value="ECO:0007669"/>
    <property type="project" value="InterPro"/>
</dbReference>
<dbReference type="InterPro" id="IPR000483">
    <property type="entry name" value="Cys-rich_flank_reg_C"/>
</dbReference>
<keyword evidence="6" id="KW-0677">Repeat</keyword>
<evidence type="ECO:0000313" key="13">
    <source>
        <dbReference type="EMBL" id="KAK9883656.1"/>
    </source>
</evidence>
<keyword evidence="4 11" id="KW-0812">Transmembrane</keyword>
<evidence type="ECO:0000256" key="5">
    <source>
        <dbReference type="ARBA" id="ARBA00022729"/>
    </source>
</evidence>
<proteinExistence type="inferred from homology"/>
<dbReference type="GO" id="GO:0038023">
    <property type="term" value="F:signaling receptor activity"/>
    <property type="evidence" value="ECO:0007669"/>
    <property type="project" value="TreeGrafter"/>
</dbReference>
<comment type="caution">
    <text evidence="13">The sequence shown here is derived from an EMBL/GenBank/DDBJ whole genome shotgun (WGS) entry which is preliminary data.</text>
</comment>
<evidence type="ECO:0000256" key="8">
    <source>
        <dbReference type="ARBA" id="ARBA00023136"/>
    </source>
</evidence>
<keyword evidence="8 11" id="KW-0472">Membrane</keyword>
<dbReference type="PANTHER" id="PTHR24365:SF541">
    <property type="entry name" value="PROTEIN TOLL-RELATED"/>
    <property type="match status" value="1"/>
</dbReference>
<dbReference type="PROSITE" id="PS50104">
    <property type="entry name" value="TIR"/>
    <property type="match status" value="1"/>
</dbReference>
<dbReference type="Gene3D" id="3.80.10.10">
    <property type="entry name" value="Ribonuclease Inhibitor"/>
    <property type="match status" value="4"/>
</dbReference>
<dbReference type="SMART" id="SM00255">
    <property type="entry name" value="TIR"/>
    <property type="match status" value="1"/>
</dbReference>
<comment type="subcellular location">
    <subcellularLocation>
        <location evidence="1">Membrane</location>
        <topology evidence="1">Single-pass type I membrane protein</topology>
    </subcellularLocation>
</comment>
<evidence type="ECO:0000259" key="12">
    <source>
        <dbReference type="PROSITE" id="PS50104"/>
    </source>
</evidence>
<dbReference type="Pfam" id="PF13676">
    <property type="entry name" value="TIR_2"/>
    <property type="match status" value="1"/>
</dbReference>
<evidence type="ECO:0000256" key="9">
    <source>
        <dbReference type="ARBA" id="ARBA00023170"/>
    </source>
</evidence>
<keyword evidence="7 11" id="KW-1133">Transmembrane helix</keyword>
<reference evidence="13 14" key="1">
    <citation type="submission" date="2023-03" db="EMBL/GenBank/DDBJ databases">
        <title>Genome insight into feeding habits of ladybird beetles.</title>
        <authorList>
            <person name="Li H.-S."/>
            <person name="Huang Y.-H."/>
            <person name="Pang H."/>
        </authorList>
    </citation>
    <scope>NUCLEOTIDE SEQUENCE [LARGE SCALE GENOMIC DNA]</scope>
    <source>
        <strain evidence="13">SYSU_2023b</strain>
        <tissue evidence="13">Whole body</tissue>
    </source>
</reference>
<dbReference type="PANTHER" id="PTHR24365">
    <property type="entry name" value="TOLL-LIKE RECEPTOR"/>
    <property type="match status" value="1"/>
</dbReference>
<keyword evidence="14" id="KW-1185">Reference proteome</keyword>
<feature type="domain" description="TIR" evidence="12">
    <location>
        <begin position="841"/>
        <end position="976"/>
    </location>
</feature>
<dbReference type="Pfam" id="PF13855">
    <property type="entry name" value="LRR_8"/>
    <property type="match status" value="3"/>
</dbReference>
<dbReference type="SUPFAM" id="SSF52200">
    <property type="entry name" value="Toll/Interleukin receptor TIR domain"/>
    <property type="match status" value="1"/>
</dbReference>
<dbReference type="Proteomes" id="UP001431783">
    <property type="component" value="Unassembled WGS sequence"/>
</dbReference>
<accession>A0AAW1USA0</accession>
<keyword evidence="10" id="KW-0325">Glycoprotein</keyword>
<dbReference type="InterPro" id="IPR000157">
    <property type="entry name" value="TIR_dom"/>
</dbReference>
<dbReference type="SMART" id="SM00082">
    <property type="entry name" value="LRRCT"/>
    <property type="match status" value="2"/>
</dbReference>
<name>A0AAW1USA0_9CUCU</name>
<dbReference type="InterPro" id="IPR001611">
    <property type="entry name" value="Leu-rich_rpt"/>
</dbReference>
<gene>
    <name evidence="13" type="ORF">WA026_001825</name>
</gene>
<dbReference type="EMBL" id="JARQZJ010000091">
    <property type="protein sequence ID" value="KAK9883656.1"/>
    <property type="molecule type" value="Genomic_DNA"/>
</dbReference>
<dbReference type="InterPro" id="IPR035897">
    <property type="entry name" value="Toll_tir_struct_dom_sf"/>
</dbReference>
<dbReference type="PRINTS" id="PR01537">
    <property type="entry name" value="INTRLKN1R1F"/>
</dbReference>
<sequence>MVFSTLFYPDRHVSILVAIVLSFIVLMNADLTDKCVHTSCFCYKDSEEVEYQCPNRYAENKVVIHLENAKSVRVECWNVGNIDSLPNIPLARDIVTVLDCSLSYSTSTLFNLVKVKKLKLENVAIPTYNGTNFFTAPMNDLIKLSIVSTTFGAEFPGISAPNLTMLDFEKIGLPTVKKILKNFPKLVKLNLNLNEINALDPEIFDNFPKLENLVLSKNILTYLHKNPFRNLSSLKTLQLDFNNLLEIDDETFENLVNLIILDISNNDIKNISRKVLKPLKSIENIYIDSNVGIELDDFLFSNFSTLTAVFLRNCGIRYLPKNIFTGSQKIGLISLEYNGIETISSDVFEGLVNLKILNLNDNKLIITNTEIFIGLTNLKILNLQNNEINSLDSNIFKSLSTLEELYLDNNQISHIDNDAFKYNQNLKILYLFNNSYSYKIQRNYFSPSPFSKCVNLEELILSNNLVEDIMDDLLLYSEHLNSIDLSGNKINTAYLSSIWNIARKGVILNLESNHITQFIFDNTSISEGKLYSNDLSLPEKESDSIVLISNNPIICDCRAEKLLELLTHKITPSTDQGLIFKYDELFCNEPKRLNGTKFTDIFPTELICPIGVSSSEETCTSSKECLCFWRPYDKTIVVDCARKNLTVIPQLNVSVNLDYNQTEVHLEDNYLKEAPRYKHGYKNVTKLYLNNNRLNDITWIPPKLAVLDVSNNNLRNLQKDVLKSLNESNFEILIVGNNSWTCDCDINDFLNFIRKNIKKVDVHNIKCKDTGNRLSELTQSDICSNNIVLLLSVFLTVCAICSLSFGVIAFFYKYKQEIKVWLYARNICATFIDEEDLDEDKIFDIFVSYSHKDGDFVFQQLVPRLEKGPHAYKLCLHERDWIPGESIMNNIAYSVMNSRRTLIILSPNFLESVWAKMEFRSAHAEAMRERRNRIILVIKDDVVLDELDEELKIYIKTHTYIKWKDFRFWDRLDHALPHRRNRSFSLKFKNPQILRNP</sequence>
<evidence type="ECO:0000256" key="1">
    <source>
        <dbReference type="ARBA" id="ARBA00004479"/>
    </source>
</evidence>
<dbReference type="EMBL" id="JARQZJ010000091">
    <property type="protein sequence ID" value="KAK9883657.1"/>
    <property type="molecule type" value="Genomic_DNA"/>
</dbReference>
<dbReference type="FunFam" id="3.80.10.10:FF:001164">
    <property type="entry name" value="GH01279p"/>
    <property type="match status" value="1"/>
</dbReference>
<keyword evidence="9" id="KW-0675">Receptor</keyword>
<dbReference type="SUPFAM" id="SSF52058">
    <property type="entry name" value="L domain-like"/>
    <property type="match status" value="3"/>
</dbReference>
<dbReference type="FunFam" id="3.40.50.10140:FF:000021">
    <property type="entry name" value="Toll receptor 13"/>
    <property type="match status" value="1"/>
</dbReference>
<dbReference type="InterPro" id="IPR003591">
    <property type="entry name" value="Leu-rich_rpt_typical-subtyp"/>
</dbReference>
<evidence type="ECO:0000256" key="11">
    <source>
        <dbReference type="SAM" id="Phobius"/>
    </source>
</evidence>
<keyword evidence="5" id="KW-0732">Signal</keyword>
<evidence type="ECO:0000256" key="7">
    <source>
        <dbReference type="ARBA" id="ARBA00022989"/>
    </source>
</evidence>
<dbReference type="Gene3D" id="3.40.50.10140">
    <property type="entry name" value="Toll/interleukin-1 receptor homology (TIR) domain"/>
    <property type="match status" value="1"/>
</dbReference>
<feature type="transmembrane region" description="Helical" evidence="11">
    <location>
        <begin position="787"/>
        <end position="812"/>
    </location>
</feature>
<evidence type="ECO:0000256" key="4">
    <source>
        <dbReference type="ARBA" id="ARBA00022692"/>
    </source>
</evidence>
<evidence type="ECO:0000313" key="14">
    <source>
        <dbReference type="Proteomes" id="UP001431783"/>
    </source>
</evidence>
<evidence type="ECO:0000256" key="2">
    <source>
        <dbReference type="ARBA" id="ARBA00009634"/>
    </source>
</evidence>